<feature type="transmembrane region" description="Helical" evidence="1">
    <location>
        <begin position="125"/>
        <end position="145"/>
    </location>
</feature>
<dbReference type="AlphaFoldDB" id="A0AAV5SI99"/>
<keyword evidence="3" id="KW-1185">Reference proteome</keyword>
<feature type="non-terminal residue" evidence="2">
    <location>
        <position position="174"/>
    </location>
</feature>
<name>A0AAV5SI99_9BILA</name>
<reference evidence="2" key="1">
    <citation type="submission" date="2023-10" db="EMBL/GenBank/DDBJ databases">
        <title>Genome assembly of Pristionchus species.</title>
        <authorList>
            <person name="Yoshida K."/>
            <person name="Sommer R.J."/>
        </authorList>
    </citation>
    <scope>NUCLEOTIDE SEQUENCE</scope>
    <source>
        <strain evidence="2">RS0144</strain>
    </source>
</reference>
<dbReference type="EMBL" id="BTSX01000002">
    <property type="protein sequence ID" value="GMS82639.1"/>
    <property type="molecule type" value="Genomic_DNA"/>
</dbReference>
<dbReference type="PANTHER" id="PTHR45830">
    <property type="entry name" value="SERPENTINE RECEPTOR, CLASS I"/>
    <property type="match status" value="1"/>
</dbReference>
<protein>
    <recommendedName>
        <fullName evidence="4">G protein-coupled receptor</fullName>
    </recommendedName>
</protein>
<sequence>MNLSYGLHWDRDFLVDIVFRVQSVMPIISSLTIYPVSFYLLLVEGPTMIREIRAAYIAYFVVHSLFDVIFSSLLRVYVFPPFGLFYCEGILCTSGLDKQNVVAILSGVVIMCIPPYVFLIIRKMLLFGASFSIFLSPVIFLNTHAMRTLKKSNAFSNKTQQLMMKVFEVFRLQV</sequence>
<organism evidence="2 3">
    <name type="scientific">Pristionchus entomophagus</name>
    <dbReference type="NCBI Taxonomy" id="358040"/>
    <lineage>
        <taxon>Eukaryota</taxon>
        <taxon>Metazoa</taxon>
        <taxon>Ecdysozoa</taxon>
        <taxon>Nematoda</taxon>
        <taxon>Chromadorea</taxon>
        <taxon>Rhabditida</taxon>
        <taxon>Rhabditina</taxon>
        <taxon>Diplogasteromorpha</taxon>
        <taxon>Diplogasteroidea</taxon>
        <taxon>Neodiplogasteridae</taxon>
        <taxon>Pristionchus</taxon>
    </lineage>
</organism>
<evidence type="ECO:0000256" key="1">
    <source>
        <dbReference type="SAM" id="Phobius"/>
    </source>
</evidence>
<feature type="transmembrane region" description="Helical" evidence="1">
    <location>
        <begin position="54"/>
        <end position="79"/>
    </location>
</feature>
<evidence type="ECO:0000313" key="3">
    <source>
        <dbReference type="Proteomes" id="UP001432027"/>
    </source>
</evidence>
<accession>A0AAV5SI99</accession>
<dbReference type="Proteomes" id="UP001432027">
    <property type="component" value="Unassembled WGS sequence"/>
</dbReference>
<feature type="transmembrane region" description="Helical" evidence="1">
    <location>
        <begin position="20"/>
        <end position="42"/>
    </location>
</feature>
<keyword evidence="1" id="KW-0472">Membrane</keyword>
<keyword evidence="1" id="KW-1133">Transmembrane helix</keyword>
<evidence type="ECO:0008006" key="4">
    <source>
        <dbReference type="Google" id="ProtNLM"/>
    </source>
</evidence>
<feature type="transmembrane region" description="Helical" evidence="1">
    <location>
        <begin position="99"/>
        <end position="118"/>
    </location>
</feature>
<evidence type="ECO:0000313" key="2">
    <source>
        <dbReference type="EMBL" id="GMS82639.1"/>
    </source>
</evidence>
<dbReference type="PANTHER" id="PTHR45830:SF15">
    <property type="entry name" value="SERPENTINE RECEPTOR, CLASS I"/>
    <property type="match status" value="1"/>
</dbReference>
<proteinExistence type="predicted"/>
<keyword evidence="1" id="KW-0812">Transmembrane</keyword>
<comment type="caution">
    <text evidence="2">The sequence shown here is derived from an EMBL/GenBank/DDBJ whole genome shotgun (WGS) entry which is preliminary data.</text>
</comment>
<gene>
    <name evidence="2" type="ORF">PENTCL1PPCAC_4814</name>
</gene>